<dbReference type="Gene3D" id="3.10.129.10">
    <property type="entry name" value="Hotdog Thioesterase"/>
    <property type="match status" value="1"/>
</dbReference>
<dbReference type="CDD" id="cd00586">
    <property type="entry name" value="4HBT"/>
    <property type="match status" value="1"/>
</dbReference>
<evidence type="ECO:0000256" key="2">
    <source>
        <dbReference type="HAMAP-Rule" id="MF_02101"/>
    </source>
</evidence>
<dbReference type="HAMAP" id="MF_02101">
    <property type="entry name" value="DHNA_CoA_hydrolase"/>
    <property type="match status" value="1"/>
</dbReference>
<dbReference type="UniPathway" id="UPA01057">
    <property type="reaction ID" value="UER01033"/>
</dbReference>
<accession>A0A8J7FD26</accession>
<dbReference type="GO" id="GO:0042372">
    <property type="term" value="P:phylloquinone biosynthetic process"/>
    <property type="evidence" value="ECO:0007669"/>
    <property type="project" value="UniProtKB-UniRule"/>
</dbReference>
<organism evidence="3 4">
    <name type="scientific">Plectonema cf. radiosum LEGE 06105</name>
    <dbReference type="NCBI Taxonomy" id="945769"/>
    <lineage>
        <taxon>Bacteria</taxon>
        <taxon>Bacillati</taxon>
        <taxon>Cyanobacteriota</taxon>
        <taxon>Cyanophyceae</taxon>
        <taxon>Oscillatoriophycideae</taxon>
        <taxon>Oscillatoriales</taxon>
        <taxon>Microcoleaceae</taxon>
        <taxon>Plectonema</taxon>
    </lineage>
</organism>
<comment type="function">
    <text evidence="2">Catalyzes the hydrolysis of 1,4-dihydroxy-2-naphthoyl-CoA (DHNA-CoA) to 1,4-dihydroxy-2-naphthoate (DHNA), a reaction involved in phylloquinone (vitamin K1) biosynthesis.</text>
</comment>
<dbReference type="PANTHER" id="PTHR31793:SF37">
    <property type="entry name" value="ACYL-COA THIOESTER HYDROLASE YBGC"/>
    <property type="match status" value="1"/>
</dbReference>
<dbReference type="SUPFAM" id="SSF54637">
    <property type="entry name" value="Thioesterase/thiol ester dehydrase-isomerase"/>
    <property type="match status" value="1"/>
</dbReference>
<dbReference type="GO" id="GO:0061522">
    <property type="term" value="F:1,4-dihydroxy-2-naphthoyl-CoA thioesterase activity"/>
    <property type="evidence" value="ECO:0007669"/>
    <property type="project" value="UniProtKB-EC"/>
</dbReference>
<dbReference type="InterPro" id="IPR006684">
    <property type="entry name" value="YbgC/YbaW"/>
</dbReference>
<dbReference type="EMBL" id="JADEWL010000049">
    <property type="protein sequence ID" value="MBE9214058.1"/>
    <property type="molecule type" value="Genomic_DNA"/>
</dbReference>
<dbReference type="InterPro" id="IPR022829">
    <property type="entry name" value="DHNA_CoA_hydrolase"/>
</dbReference>
<comment type="caution">
    <text evidence="3">The sequence shown here is derived from an EMBL/GenBank/DDBJ whole genome shotgun (WGS) entry which is preliminary data.</text>
</comment>
<reference evidence="3" key="1">
    <citation type="submission" date="2020-10" db="EMBL/GenBank/DDBJ databases">
        <authorList>
            <person name="Castelo-Branco R."/>
            <person name="Eusebio N."/>
            <person name="Adriana R."/>
            <person name="Vieira A."/>
            <person name="Brugerolle De Fraissinette N."/>
            <person name="Rezende De Castro R."/>
            <person name="Schneider M.P."/>
            <person name="Vasconcelos V."/>
            <person name="Leao P.N."/>
        </authorList>
    </citation>
    <scope>NUCLEOTIDE SEQUENCE</scope>
    <source>
        <strain evidence="3">LEGE 06105</strain>
    </source>
</reference>
<feature type="active site" evidence="2">
    <location>
        <position position="15"/>
    </location>
</feature>
<dbReference type="AlphaFoldDB" id="A0A8J7FD26"/>
<proteinExistence type="inferred from homology"/>
<evidence type="ECO:0000256" key="1">
    <source>
        <dbReference type="ARBA" id="ARBA00022801"/>
    </source>
</evidence>
<protein>
    <recommendedName>
        <fullName evidence="2">1,4-dihydroxy-2-naphthoyl-CoA hydrolase</fullName>
        <shortName evidence="2">DHNA-CoA hydrolase</shortName>
        <ecNumber evidence="2">3.1.2.28</ecNumber>
    </recommendedName>
    <alternativeName>
        <fullName evidence="2">DHNA-CoA thioesterase</fullName>
    </alternativeName>
</protein>
<comment type="pathway">
    <text evidence="2">Cofactor biosynthesis; phylloquinone biosynthesis.</text>
</comment>
<dbReference type="InterPro" id="IPR029069">
    <property type="entry name" value="HotDog_dom_sf"/>
</dbReference>
<keyword evidence="1 2" id="KW-0378">Hydrolase</keyword>
<dbReference type="UniPathway" id="UPA00995"/>
<name>A0A8J7FD26_9CYAN</name>
<dbReference type="RefSeq" id="WP_193921482.1">
    <property type="nucleotide sequence ID" value="NZ_JADEWL010000049.1"/>
</dbReference>
<comment type="pathway">
    <text evidence="2">Quinol/quinone metabolism; 1,4-dihydroxy-2-naphthoate biosynthesis; 1,4-dihydroxy-2-naphthoate from chorismate: step 7/7.</text>
</comment>
<dbReference type="InterPro" id="IPR050563">
    <property type="entry name" value="4-hydroxybenzoyl-CoA_TE"/>
</dbReference>
<sequence length="133" mass="15108">MSFTYNRTIRFQDTDAAGVVYFANVLSICHEAYEAALESLGIDIKQFFTNPSTAFPIVHANVDFMSPMYCGDKLFVSLTPSKIRVEQFEIDYQIYINDKLVGKAITRHVCIDATNRQKKGLSAEIVKCLEKLR</sequence>
<keyword evidence="4" id="KW-1185">Reference proteome</keyword>
<comment type="similarity">
    <text evidence="2">Belongs to the 4-hydroxybenzoyl-CoA thioesterase family. DHNA-CoA hydrolase subfamily.</text>
</comment>
<dbReference type="PANTHER" id="PTHR31793">
    <property type="entry name" value="4-HYDROXYBENZOYL-COA THIOESTERASE FAMILY MEMBER"/>
    <property type="match status" value="1"/>
</dbReference>
<dbReference type="Pfam" id="PF13279">
    <property type="entry name" value="4HBT_2"/>
    <property type="match status" value="1"/>
</dbReference>
<gene>
    <name evidence="3" type="ORF">IQ247_15525</name>
</gene>
<evidence type="ECO:0000313" key="4">
    <source>
        <dbReference type="Proteomes" id="UP000620559"/>
    </source>
</evidence>
<dbReference type="GO" id="GO:0047617">
    <property type="term" value="F:fatty acyl-CoA hydrolase activity"/>
    <property type="evidence" value="ECO:0007669"/>
    <property type="project" value="TreeGrafter"/>
</dbReference>
<evidence type="ECO:0000313" key="3">
    <source>
        <dbReference type="EMBL" id="MBE9214058.1"/>
    </source>
</evidence>
<dbReference type="EC" id="3.1.2.28" evidence="2"/>
<dbReference type="PIRSF" id="PIRSF003230">
    <property type="entry name" value="YbgC"/>
    <property type="match status" value="1"/>
</dbReference>
<dbReference type="Proteomes" id="UP000620559">
    <property type="component" value="Unassembled WGS sequence"/>
</dbReference>
<comment type="catalytic activity">
    <reaction evidence="2">
        <text>1,4-dihydroxy-2-naphthoyl-CoA + H2O = 1,4-dihydroxy-2-naphthoate + CoA + H(+)</text>
        <dbReference type="Rhea" id="RHEA:26309"/>
        <dbReference type="ChEBI" id="CHEBI:11173"/>
        <dbReference type="ChEBI" id="CHEBI:15377"/>
        <dbReference type="ChEBI" id="CHEBI:15378"/>
        <dbReference type="ChEBI" id="CHEBI:57287"/>
        <dbReference type="ChEBI" id="CHEBI:58897"/>
        <dbReference type="EC" id="3.1.2.28"/>
    </reaction>
</comment>